<keyword evidence="1" id="KW-0812">Transmembrane</keyword>
<proteinExistence type="predicted"/>
<dbReference type="PANTHER" id="PTHR37314:SF4">
    <property type="entry name" value="UPF0700 TRANSMEMBRANE PROTEIN YOAK"/>
    <property type="match status" value="1"/>
</dbReference>
<dbReference type="PANTHER" id="PTHR37314">
    <property type="entry name" value="SLR0142 PROTEIN"/>
    <property type="match status" value="1"/>
</dbReference>
<feature type="transmembrane region" description="Helical" evidence="1">
    <location>
        <begin position="191"/>
        <end position="208"/>
    </location>
</feature>
<protein>
    <submittedName>
        <fullName evidence="2">YoaK family protein</fullName>
    </submittedName>
</protein>
<evidence type="ECO:0000256" key="1">
    <source>
        <dbReference type="SAM" id="Phobius"/>
    </source>
</evidence>
<feature type="transmembrane region" description="Helical" evidence="1">
    <location>
        <begin position="55"/>
        <end position="77"/>
    </location>
</feature>
<evidence type="ECO:0000313" key="3">
    <source>
        <dbReference type="Proteomes" id="UP001629745"/>
    </source>
</evidence>
<keyword evidence="1" id="KW-1133">Transmembrane helix</keyword>
<dbReference type="InterPro" id="IPR010699">
    <property type="entry name" value="DUF1275"/>
</dbReference>
<feature type="transmembrane region" description="Helical" evidence="1">
    <location>
        <begin position="168"/>
        <end position="185"/>
    </location>
</feature>
<feature type="transmembrane region" description="Helical" evidence="1">
    <location>
        <begin position="12"/>
        <end position="35"/>
    </location>
</feature>
<dbReference type="Pfam" id="PF06912">
    <property type="entry name" value="DUF1275"/>
    <property type="match status" value="1"/>
</dbReference>
<organism evidence="2 3">
    <name type="scientific">Rhodococcus parequi</name>
    <dbReference type="NCBI Taxonomy" id="3137122"/>
    <lineage>
        <taxon>Bacteria</taxon>
        <taxon>Bacillati</taxon>
        <taxon>Actinomycetota</taxon>
        <taxon>Actinomycetes</taxon>
        <taxon>Mycobacteriales</taxon>
        <taxon>Nocardiaceae</taxon>
        <taxon>Rhodococcus</taxon>
    </lineage>
</organism>
<accession>A0ABW9FGQ4</accession>
<evidence type="ECO:0000313" key="2">
    <source>
        <dbReference type="EMBL" id="MFM1724707.1"/>
    </source>
</evidence>
<reference evidence="2 3" key="1">
    <citation type="submission" date="2023-11" db="EMBL/GenBank/DDBJ databases">
        <authorList>
            <person name="Val-Calvo J."/>
            <person name="Scortti M."/>
            <person name="Vazquez-Boland J."/>
        </authorList>
    </citation>
    <scope>NUCLEOTIDE SEQUENCE [LARGE SCALE GENOMIC DNA]</scope>
    <source>
        <strain evidence="2 3">PAM 2766</strain>
    </source>
</reference>
<keyword evidence="3" id="KW-1185">Reference proteome</keyword>
<dbReference type="EMBL" id="JBDLNV010000005">
    <property type="protein sequence ID" value="MFM1724707.1"/>
    <property type="molecule type" value="Genomic_DNA"/>
</dbReference>
<keyword evidence="1" id="KW-0472">Membrane</keyword>
<comment type="caution">
    <text evidence="2">The sequence shown here is derived from an EMBL/GenBank/DDBJ whole genome shotgun (WGS) entry which is preliminary data.</text>
</comment>
<sequence length="218" mass="22687">MVLHYPRGVAVVAVFLSGLAGFVDAMGFITLGGYFVSFMSGNSTKLAVSLGDGLVGTALTGAGIVVLFVIGVMAGSFTGRTAARRHRPAVLVLVTILLALAAVAHLVGVTAVAIALMVLAMGAENSTFEREGEVSISLTYMTGTLVKMGQRLVTALTGGERWGWVRHFLLWSAMVLGAALGALAHRFLGLNALWVAALWAAILAAVLARMPPPLATRR</sequence>
<name>A0ABW9FGQ4_9NOCA</name>
<dbReference type="Proteomes" id="UP001629745">
    <property type="component" value="Unassembled WGS sequence"/>
</dbReference>
<gene>
    <name evidence="2" type="ORF">ABEU20_003302</name>
</gene>
<dbReference type="RefSeq" id="WP_420165233.1">
    <property type="nucleotide sequence ID" value="NZ_JBDLNV010000005.1"/>
</dbReference>
<feature type="transmembrane region" description="Helical" evidence="1">
    <location>
        <begin position="89"/>
        <end position="122"/>
    </location>
</feature>